<dbReference type="GO" id="GO:0071111">
    <property type="term" value="F:cyclic-guanylate-specific phosphodiesterase activity"/>
    <property type="evidence" value="ECO:0007669"/>
    <property type="project" value="UniProtKB-EC"/>
</dbReference>
<organism evidence="1 2">
    <name type="scientific">Komagataeibacter saccharivorans</name>
    <dbReference type="NCBI Taxonomy" id="265959"/>
    <lineage>
        <taxon>Bacteria</taxon>
        <taxon>Pseudomonadati</taxon>
        <taxon>Pseudomonadota</taxon>
        <taxon>Alphaproteobacteria</taxon>
        <taxon>Acetobacterales</taxon>
        <taxon>Acetobacteraceae</taxon>
        <taxon>Komagataeibacter</taxon>
    </lineage>
</organism>
<dbReference type="InterPro" id="IPR029787">
    <property type="entry name" value="Nucleotide_cyclase"/>
</dbReference>
<dbReference type="NCBIfam" id="TIGR00254">
    <property type="entry name" value="GGDEF"/>
    <property type="match status" value="1"/>
</dbReference>
<dbReference type="EC" id="3.1.4.52" evidence="1"/>
<dbReference type="SUPFAM" id="SSF55785">
    <property type="entry name" value="PYP-like sensor domain (PAS domain)"/>
    <property type="match status" value="1"/>
</dbReference>
<dbReference type="InterPro" id="IPR043128">
    <property type="entry name" value="Rev_trsase/Diguanyl_cyclase"/>
</dbReference>
<dbReference type="CDD" id="cd01948">
    <property type="entry name" value="EAL"/>
    <property type="match status" value="1"/>
</dbReference>
<dbReference type="RefSeq" id="WP_102323816.1">
    <property type="nucleotide sequence ID" value="NZ_CALCQY010000017.1"/>
</dbReference>
<dbReference type="PROSITE" id="PS50883">
    <property type="entry name" value="EAL"/>
    <property type="match status" value="1"/>
</dbReference>
<dbReference type="InterPro" id="IPR001633">
    <property type="entry name" value="EAL_dom"/>
</dbReference>
<dbReference type="InterPro" id="IPR000700">
    <property type="entry name" value="PAS-assoc_C"/>
</dbReference>
<dbReference type="SMART" id="SM00052">
    <property type="entry name" value="EAL"/>
    <property type="match status" value="1"/>
</dbReference>
<accession>A0A347WF38</accession>
<dbReference type="SUPFAM" id="SSF55073">
    <property type="entry name" value="Nucleotide cyclase"/>
    <property type="match status" value="1"/>
</dbReference>
<name>A0A347WF38_9PROT</name>
<keyword evidence="1" id="KW-0378">Hydrolase</keyword>
<dbReference type="CDD" id="cd01949">
    <property type="entry name" value="GGDEF"/>
    <property type="match status" value="1"/>
</dbReference>
<dbReference type="SUPFAM" id="SSF141868">
    <property type="entry name" value="EAL domain-like"/>
    <property type="match status" value="1"/>
</dbReference>
<keyword evidence="2" id="KW-1185">Reference proteome</keyword>
<evidence type="ECO:0000313" key="2">
    <source>
        <dbReference type="Proteomes" id="UP000264120"/>
    </source>
</evidence>
<gene>
    <name evidence="1" type="primary">gmr_5</name>
    <name evidence="1" type="ORF">CD178_02734</name>
</gene>
<dbReference type="GeneID" id="98312319"/>
<dbReference type="CDD" id="cd00130">
    <property type="entry name" value="PAS"/>
    <property type="match status" value="1"/>
</dbReference>
<dbReference type="NCBIfam" id="TIGR00229">
    <property type="entry name" value="sensory_box"/>
    <property type="match status" value="1"/>
</dbReference>
<dbReference type="PROSITE" id="PS50113">
    <property type="entry name" value="PAC"/>
    <property type="match status" value="1"/>
</dbReference>
<dbReference type="PROSITE" id="PS50112">
    <property type="entry name" value="PAS"/>
    <property type="match status" value="1"/>
</dbReference>
<dbReference type="Proteomes" id="UP000264120">
    <property type="component" value="Chromosome"/>
</dbReference>
<dbReference type="InterPro" id="IPR000014">
    <property type="entry name" value="PAS"/>
</dbReference>
<sequence length="581" mass="64615">MPFKHDDRLRALTHKDSDFWADVVDNVLIVAITDVRGIITYVNDRFCEISRYSREELLGATHRIVNSGYHDAAFFRQMYRTIRAGGIWRGNICNRAKDGTLYWVGTTIMPKHNALGAIEGYVATRFEITELMNVRDRLKSLAATDPLTGLFNRGGFNSVLQAAVERKAQDIARDAFLMMFDLDGFKQINDIHGHHAGDVVLKVMARRLLDLIHPEDAACRLGGDEFALIISHTLDRMPLPALLERLLSVLETPVEVGGTMVSVSGSVGVTPIAALECAETLQKSADVALYAAKRAGGNQARMFDIALHQQSIERAQILADARRGVEEDQFELYYQPILNLRTGQCDQMEALLRWHHPQRGLLAADSFRDVFLDAALARMMSPQLVRVFRDDMRLWASNLDACPSLAINLSRLDLLNVSFQNELEIEIRRQGGKAANYVLEISESVLSAGRSDRMLERLHELAAQGFQLALDDFGQAMLPLEILRSIPFSMVKISRTLVAGIEHSQQARAVIAHLCGLAHAYGLDVTVGGVEREEQMAILREIGVDRIQGFYISAPISAGNLLVVLEKHIPDTGQGEIPQDA</sequence>
<proteinExistence type="predicted"/>
<dbReference type="Gene3D" id="3.30.70.270">
    <property type="match status" value="1"/>
</dbReference>
<dbReference type="AlphaFoldDB" id="A0A347WF38"/>
<dbReference type="InterPro" id="IPR000160">
    <property type="entry name" value="GGDEF_dom"/>
</dbReference>
<dbReference type="Pfam" id="PF00990">
    <property type="entry name" value="GGDEF"/>
    <property type="match status" value="1"/>
</dbReference>
<dbReference type="InterPro" id="IPR035919">
    <property type="entry name" value="EAL_sf"/>
</dbReference>
<dbReference type="Gene3D" id="3.30.450.20">
    <property type="entry name" value="PAS domain"/>
    <property type="match status" value="1"/>
</dbReference>
<evidence type="ECO:0000313" key="1">
    <source>
        <dbReference type="EMBL" id="AXY23481.1"/>
    </source>
</evidence>
<dbReference type="OrthoDB" id="9793210at2"/>
<dbReference type="Pfam" id="PF00563">
    <property type="entry name" value="EAL"/>
    <property type="match status" value="1"/>
</dbReference>
<reference evidence="1 2" key="1">
    <citation type="submission" date="2017-08" db="EMBL/GenBank/DDBJ databases">
        <title>Complete genome sequence of Gluconacetobacter saccharivorans CV1 isolated from Fermented Vinegar.</title>
        <authorList>
            <person name="Kim S.-Y."/>
        </authorList>
    </citation>
    <scope>NUCLEOTIDE SEQUENCE [LARGE SCALE GENOMIC DNA]</scope>
    <source>
        <strain evidence="1 2">CV1</strain>
    </source>
</reference>
<dbReference type="Pfam" id="PF13426">
    <property type="entry name" value="PAS_9"/>
    <property type="match status" value="1"/>
</dbReference>
<dbReference type="PROSITE" id="PS50887">
    <property type="entry name" value="GGDEF"/>
    <property type="match status" value="1"/>
</dbReference>
<dbReference type="PANTHER" id="PTHR44757:SF2">
    <property type="entry name" value="BIOFILM ARCHITECTURE MAINTENANCE PROTEIN MBAA"/>
    <property type="match status" value="1"/>
</dbReference>
<dbReference type="EMBL" id="CP023036">
    <property type="protein sequence ID" value="AXY23481.1"/>
    <property type="molecule type" value="Genomic_DNA"/>
</dbReference>
<dbReference type="InterPro" id="IPR052155">
    <property type="entry name" value="Biofilm_reg_signaling"/>
</dbReference>
<dbReference type="PANTHER" id="PTHR44757">
    <property type="entry name" value="DIGUANYLATE CYCLASE DGCP"/>
    <property type="match status" value="1"/>
</dbReference>
<protein>
    <submittedName>
        <fullName evidence="1">Cyclic di-GMP phosphodiesterase Gmr</fullName>
        <ecNumber evidence="1">3.1.4.52</ecNumber>
    </submittedName>
</protein>
<dbReference type="KEGG" id="ksc:CD178_02734"/>
<dbReference type="InterPro" id="IPR035965">
    <property type="entry name" value="PAS-like_dom_sf"/>
</dbReference>
<dbReference type="SMART" id="SM00267">
    <property type="entry name" value="GGDEF"/>
    <property type="match status" value="1"/>
</dbReference>
<dbReference type="Gene3D" id="3.20.20.450">
    <property type="entry name" value="EAL domain"/>
    <property type="match status" value="1"/>
</dbReference>